<reference evidence="1 2" key="1">
    <citation type="submission" date="2013-12" db="EMBL/GenBank/DDBJ databases">
        <title>A Varibaculum cambriense genome reconstructed from a premature infant gut community with otherwise low bacterial novelty that shifts toward anaerobic metabolism during the third week of life.</title>
        <authorList>
            <person name="Brown C.T."/>
            <person name="Sharon I."/>
            <person name="Thomas B.C."/>
            <person name="Castelle C.J."/>
            <person name="Morowitz M.J."/>
            <person name="Banfield J.F."/>
        </authorList>
    </citation>
    <scope>NUCLEOTIDE SEQUENCE [LARGE SCALE GENOMIC DNA]</scope>
    <source>
        <strain evidence="2">DORA_A_5_14_21</strain>
    </source>
</reference>
<dbReference type="EMBL" id="AZLZ01001161">
    <property type="protein sequence ID" value="ETJ25507.1"/>
    <property type="molecule type" value="Genomic_DNA"/>
</dbReference>
<gene>
    <name evidence="1" type="ORF">Q609_ECAC01161G0001</name>
</gene>
<comment type="caution">
    <text evidence="1">The sequence shown here is derived from an EMBL/GenBank/DDBJ whole genome shotgun (WGS) entry which is preliminary data.</text>
</comment>
<organism evidence="1 2">
    <name type="scientific">Escherichia coli DORA_A_5_14_21</name>
    <dbReference type="NCBI Taxonomy" id="1403943"/>
    <lineage>
        <taxon>Bacteria</taxon>
        <taxon>Pseudomonadati</taxon>
        <taxon>Pseudomonadota</taxon>
        <taxon>Gammaproteobacteria</taxon>
        <taxon>Enterobacterales</taxon>
        <taxon>Enterobacteriaceae</taxon>
        <taxon>Escherichia</taxon>
    </lineage>
</organism>
<proteinExistence type="predicted"/>
<feature type="non-terminal residue" evidence="1">
    <location>
        <position position="1"/>
    </location>
</feature>
<dbReference type="Proteomes" id="UP000018853">
    <property type="component" value="Unassembled WGS sequence"/>
</dbReference>
<dbReference type="AlphaFoldDB" id="W1X512"/>
<accession>W1X512</accession>
<sequence>AVHKKQQGNRCGGQIFKEGDEIASGRKEASNTTVIRVKVKGSRIRKSFIKTPDDRWFYCASSSLRNKIDLLHPFMKKTDELFFKTIKGFRHSSAGEKF</sequence>
<name>W1X512_ECOLX</name>
<evidence type="ECO:0000313" key="2">
    <source>
        <dbReference type="Proteomes" id="UP000018853"/>
    </source>
</evidence>
<protein>
    <submittedName>
        <fullName evidence="1">Uncharacterized protein</fullName>
    </submittedName>
</protein>
<evidence type="ECO:0000313" key="1">
    <source>
        <dbReference type="EMBL" id="ETJ25507.1"/>
    </source>
</evidence>